<dbReference type="CTD" id="35100"/>
<dbReference type="NCBIfam" id="TIGR00756">
    <property type="entry name" value="PPR"/>
    <property type="match status" value="1"/>
</dbReference>
<accession>A0A8B8FU72</accession>
<feature type="repeat" description="PPR" evidence="1">
    <location>
        <begin position="223"/>
        <end position="257"/>
    </location>
</feature>
<protein>
    <submittedName>
        <fullName evidence="4">Leucine-rich PPR motif-containing protein, mitochondrial</fullName>
    </submittedName>
</protein>
<dbReference type="Proteomes" id="UP000694846">
    <property type="component" value="Unplaced"/>
</dbReference>
<dbReference type="PANTHER" id="PTHR46669">
    <property type="entry name" value="LEUCINE-RICH PPR MOTIF-CONTAINING PROTEIN, MITOCHONDRIAL"/>
    <property type="match status" value="1"/>
</dbReference>
<feature type="repeat" description="PPR" evidence="1">
    <location>
        <begin position="986"/>
        <end position="1020"/>
    </location>
</feature>
<sequence length="1401" mass="158731">MSVLIQCSKHIRTAYSLSRQRFSNTLISNANSHVSRRTLQQEPSNGNTNPFHSSNILPNRSFFSSAIYNSAANKIDDCINKLDSDLRRYGRITKREIEGVLKEITRSRTATPTQSLMILRCCGNLVPDELPENRTALAQKIWKTINDIGVPLDISHYNTLLKVYLENEFKFSPTEFLEDLEKKGVAPNRVTFQHLINSYCQFGDIDGASRILEFMRDKQLPINRLVFNALVLGHSQNGDMESAEGILNIMKESNLEPLSDTYTLLASGYAKKGDITKILNLINICESKEINLNNKEYLDIIYSLAVNGHGDQIDQIILRTEKTVGYNQDVINCIYKLITAGKEDIAFKLFDTMTKPIKSDGTSPPIGRFLIAHLTKVNSSLDHVIGFCTKLVSEGLNPKAFEIATEMALRNESVNLALGMFDYLKKNEHTIKQHYFWPILVAKNNQNDLEGLKEVLKIMIDEYELNPNIDTLRYYILPSMFKNGLNGIQIINDLQLVGIPTGTSTHSLVLYLLSQKDIRQAADIAATNRAFYLPSLIRRPLVNSFLAGYDITSFVVILQQICNGLSRYSLFTSTSDTVKQENFKDTEKTENQIIEMREFISQVVNDVVKKLKDNSGAVQILQELFENMYGRGLGINACAVEQIQNHLQGKLTFELSSLLENLSDSNLIPKVELSVKPGGYTFSAVNESTLEKIIEKAESMGESKNGTKRQLLNLYCKNKNLEKAIELKNKLIAEGFNIPDGSMVLLIDLYLNHNMLVEAKEIYQELKNKNSDFILDKYKVIKLTEAIAQTESIENAISFLSSVKQFDDNNEFTSFQHANACWKLLNTVAETGNVENVQKMFDLIVNNNYVSVSNILLGPLIKVHLNNDDVKGALEKFEWCCKTYRCTPWKNELAIKFIKSEDATSLQVLTDLSTTVHGEVNSLYDLMFAFIECNRIKQARKILETPGLRPRQDRIDTACAKYGSEGKVEHIKNLLEVTRDNVAFDRSKIFNQLLEIYSKENKVDDAMALWTQMQEENTQPSDHFMWNLKELLENNNLEVPFTVQKPKEKMISSVPSDVKNSLHNQLKSSIENNDLDQALVLRKSIYSRSSSIQPIIESGLIELLTRENRLNEAFEIVKNMLENDKPITRNVLNFLVGKLSDAGNIACLEYLNGKIPKQINNKLGLNSKIFKAYQSQGNVNDLLVRLETSIDENIDNESKLSDIIKNIPGGSLVSFLNSDNSIIPTIERLHNKVLPHGYKLFGNSLWSYYMLNKDFEKAKVLAKDFENEKYIQYRQLIADIRSNHNIELGYKLLEIFPIFKTMNQNINSGLVYSAIIDSYVSQENVNEASKVLDTALEKISLEDINSSALFRLKKTLEASGQTFKYNIVSNNSKKTKLKDPEIHSDSSDSSDSSDDEKVAKV</sequence>
<gene>
    <name evidence="4" type="primary">LOC112686068</name>
</gene>
<dbReference type="Pfam" id="PF01535">
    <property type="entry name" value="PPR"/>
    <property type="match status" value="5"/>
</dbReference>
<proteinExistence type="predicted"/>
<dbReference type="RefSeq" id="XP_025413971.1">
    <property type="nucleotide sequence ID" value="XM_025558186.1"/>
</dbReference>
<evidence type="ECO:0000313" key="3">
    <source>
        <dbReference type="Proteomes" id="UP000694846"/>
    </source>
</evidence>
<name>A0A8B8FU72_9HEMI</name>
<feature type="compositionally biased region" description="Basic and acidic residues" evidence="2">
    <location>
        <begin position="1377"/>
        <end position="1386"/>
    </location>
</feature>
<reference evidence="4" key="1">
    <citation type="submission" date="2025-08" db="UniProtKB">
        <authorList>
            <consortium name="RefSeq"/>
        </authorList>
    </citation>
    <scope>IDENTIFICATION</scope>
    <source>
        <tissue evidence="4">Whole body</tissue>
    </source>
</reference>
<dbReference type="PROSITE" id="PS51375">
    <property type="entry name" value="PPR"/>
    <property type="match status" value="3"/>
</dbReference>
<dbReference type="OrthoDB" id="185373at2759"/>
<organism evidence="3 4">
    <name type="scientific">Sipha flava</name>
    <name type="common">yellow sugarcane aphid</name>
    <dbReference type="NCBI Taxonomy" id="143950"/>
    <lineage>
        <taxon>Eukaryota</taxon>
        <taxon>Metazoa</taxon>
        <taxon>Ecdysozoa</taxon>
        <taxon>Arthropoda</taxon>
        <taxon>Hexapoda</taxon>
        <taxon>Insecta</taxon>
        <taxon>Pterygota</taxon>
        <taxon>Neoptera</taxon>
        <taxon>Paraneoptera</taxon>
        <taxon>Hemiptera</taxon>
        <taxon>Sternorrhyncha</taxon>
        <taxon>Aphidomorpha</taxon>
        <taxon>Aphidoidea</taxon>
        <taxon>Aphididae</taxon>
        <taxon>Sipha</taxon>
    </lineage>
</organism>
<dbReference type="InterPro" id="IPR011990">
    <property type="entry name" value="TPR-like_helical_dom_sf"/>
</dbReference>
<evidence type="ECO:0000256" key="2">
    <source>
        <dbReference type="SAM" id="MobiDB-lite"/>
    </source>
</evidence>
<dbReference type="GeneID" id="112686068"/>
<dbReference type="InterPro" id="IPR033490">
    <property type="entry name" value="LRP130"/>
</dbReference>
<dbReference type="GO" id="GO:0005634">
    <property type="term" value="C:nucleus"/>
    <property type="evidence" value="ECO:0007669"/>
    <property type="project" value="TreeGrafter"/>
</dbReference>
<feature type="region of interest" description="Disordered" evidence="2">
    <location>
        <begin position="1376"/>
        <end position="1401"/>
    </location>
</feature>
<feature type="repeat" description="PPR" evidence="1">
    <location>
        <begin position="188"/>
        <end position="222"/>
    </location>
</feature>
<evidence type="ECO:0000313" key="4">
    <source>
        <dbReference type="RefSeq" id="XP_025413971.1"/>
    </source>
</evidence>
<dbReference type="GO" id="GO:0070129">
    <property type="term" value="P:regulation of mitochondrial translation"/>
    <property type="evidence" value="ECO:0007669"/>
    <property type="project" value="TreeGrafter"/>
</dbReference>
<dbReference type="InterPro" id="IPR002885">
    <property type="entry name" value="PPR_rpt"/>
</dbReference>
<feature type="region of interest" description="Disordered" evidence="2">
    <location>
        <begin position="33"/>
        <end position="53"/>
    </location>
</feature>
<dbReference type="GO" id="GO:0003730">
    <property type="term" value="F:mRNA 3'-UTR binding"/>
    <property type="evidence" value="ECO:0007669"/>
    <property type="project" value="TreeGrafter"/>
</dbReference>
<dbReference type="GO" id="GO:0005739">
    <property type="term" value="C:mitochondrion"/>
    <property type="evidence" value="ECO:0007669"/>
    <property type="project" value="TreeGrafter"/>
</dbReference>
<dbReference type="Pfam" id="PF12854">
    <property type="entry name" value="PPR_1"/>
    <property type="match status" value="1"/>
</dbReference>
<dbReference type="Gene3D" id="1.25.40.10">
    <property type="entry name" value="Tetratricopeptide repeat domain"/>
    <property type="match status" value="3"/>
</dbReference>
<dbReference type="PANTHER" id="PTHR46669:SF1">
    <property type="entry name" value="LEUCINE-RICH PPR MOTIF-CONTAINING PROTEIN, MITOCHONDRIAL"/>
    <property type="match status" value="1"/>
</dbReference>
<keyword evidence="3" id="KW-1185">Reference proteome</keyword>
<evidence type="ECO:0000256" key="1">
    <source>
        <dbReference type="PROSITE-ProRule" id="PRU00708"/>
    </source>
</evidence>